<feature type="compositionally biased region" description="Pro residues" evidence="1">
    <location>
        <begin position="79"/>
        <end position="90"/>
    </location>
</feature>
<dbReference type="KEGG" id="uvi:66066302"/>
<dbReference type="Pfam" id="PF04433">
    <property type="entry name" value="SWIRM"/>
    <property type="match status" value="1"/>
</dbReference>
<feature type="region of interest" description="Disordered" evidence="1">
    <location>
        <begin position="125"/>
        <end position="161"/>
    </location>
</feature>
<feature type="compositionally biased region" description="Polar residues" evidence="1">
    <location>
        <begin position="58"/>
        <end position="68"/>
    </location>
</feature>
<dbReference type="GO" id="GO:0003713">
    <property type="term" value="F:transcription coactivator activity"/>
    <property type="evidence" value="ECO:0007669"/>
    <property type="project" value="TreeGrafter"/>
</dbReference>
<feature type="region of interest" description="Disordered" evidence="1">
    <location>
        <begin position="275"/>
        <end position="297"/>
    </location>
</feature>
<reference evidence="3" key="1">
    <citation type="submission" date="2020-03" db="EMBL/GenBank/DDBJ databases">
        <title>A mixture of massive structural variations and highly conserved coding sequences in Ustilaginoidea virens genome.</title>
        <authorList>
            <person name="Zhang K."/>
            <person name="Zhao Z."/>
            <person name="Zhang Z."/>
            <person name="Li Y."/>
            <person name="Hsiang T."/>
            <person name="Sun W."/>
        </authorList>
    </citation>
    <scope>NUCLEOTIDE SEQUENCE</scope>
    <source>
        <strain evidence="3">UV-8b</strain>
    </source>
</reference>
<evidence type="ECO:0000313" key="4">
    <source>
        <dbReference type="Proteomes" id="UP000027002"/>
    </source>
</evidence>
<dbReference type="PANTHER" id="PTHR12374">
    <property type="entry name" value="TRANSCRIPTIONAL ADAPTOR 2 ADA2 -RELATED"/>
    <property type="match status" value="1"/>
</dbReference>
<sequence length="466" mass="51308">MADKPSAPGHLRTSTAFDQNKQSAAEQSRRLAPTTFTCPLSSSSSSPSLLFRSLVGRQVSNPSMGPSSESDHRKLSVPMAPPPPPPPPPMECNKFNLLSLMSPPEVVLDSFQGNYSIMKRSGSIYGKPSSSQQPLPMSPPVSPCSKPISTANGQPATPPGRILKDPVLYPVDEHSPASLQQQQQQQPLFAPAELEHHQRIVDEHVLARSHTIFGRVAPPRREDYELALTFRSQVMKHFTTNRKGWLRKERALLEADRRASVQRYQVIMPAKPIAAKPPRQRVDRVTKPGAGGPRPMRANAHAAHAAHAAATPATMNGASAAVLPAAGRASATPEPSRRIVAPNREDKDFNSLPNYCPPLDSLPHRANSLKVDWKGQPIDLSSDPQANLLHPDELLLAGNLRLDCATYLTSKRRIFDRRLQCLRTGKEFRKTDAQQACKIDVNKASKLWTAFEKVGWLDARWVRGFL</sequence>
<feature type="region of interest" description="Disordered" evidence="1">
    <location>
        <begin position="1"/>
        <end position="90"/>
    </location>
</feature>
<feature type="compositionally biased region" description="Low complexity" evidence="1">
    <location>
        <begin position="40"/>
        <end position="54"/>
    </location>
</feature>
<dbReference type="Gene3D" id="1.10.10.10">
    <property type="entry name" value="Winged helix-like DNA-binding domain superfamily/Winged helix DNA-binding domain"/>
    <property type="match status" value="1"/>
</dbReference>
<evidence type="ECO:0000256" key="1">
    <source>
        <dbReference type="SAM" id="MobiDB-lite"/>
    </source>
</evidence>
<organism evidence="3 4">
    <name type="scientific">Ustilaginoidea virens</name>
    <name type="common">Rice false smut fungus</name>
    <name type="synonym">Villosiclava virens</name>
    <dbReference type="NCBI Taxonomy" id="1159556"/>
    <lineage>
        <taxon>Eukaryota</taxon>
        <taxon>Fungi</taxon>
        <taxon>Dikarya</taxon>
        <taxon>Ascomycota</taxon>
        <taxon>Pezizomycotina</taxon>
        <taxon>Sordariomycetes</taxon>
        <taxon>Hypocreomycetidae</taxon>
        <taxon>Hypocreales</taxon>
        <taxon>Clavicipitaceae</taxon>
        <taxon>Ustilaginoidea</taxon>
    </lineage>
</organism>
<dbReference type="GO" id="GO:0006357">
    <property type="term" value="P:regulation of transcription by RNA polymerase II"/>
    <property type="evidence" value="ECO:0007669"/>
    <property type="project" value="TreeGrafter"/>
</dbReference>
<protein>
    <recommendedName>
        <fullName evidence="2">SWIRM domain-containing protein</fullName>
    </recommendedName>
</protein>
<dbReference type="GeneID" id="66066302"/>
<dbReference type="InterPro" id="IPR036388">
    <property type="entry name" value="WH-like_DNA-bd_sf"/>
</dbReference>
<dbReference type="OrthoDB" id="5598695at2759"/>
<dbReference type="PROSITE" id="PS50934">
    <property type="entry name" value="SWIRM"/>
    <property type="match status" value="1"/>
</dbReference>
<dbReference type="EMBL" id="CP072756">
    <property type="protein sequence ID" value="QUC21282.1"/>
    <property type="molecule type" value="Genomic_DNA"/>
</dbReference>
<dbReference type="SUPFAM" id="SSF46689">
    <property type="entry name" value="Homeodomain-like"/>
    <property type="match status" value="1"/>
</dbReference>
<dbReference type="AlphaFoldDB" id="A0A8E5HTL8"/>
<evidence type="ECO:0000313" key="3">
    <source>
        <dbReference type="EMBL" id="QUC21282.1"/>
    </source>
</evidence>
<dbReference type="GO" id="GO:0070210">
    <property type="term" value="C:Rpd3L-Expanded complex"/>
    <property type="evidence" value="ECO:0007669"/>
    <property type="project" value="TreeGrafter"/>
</dbReference>
<proteinExistence type="predicted"/>
<name>A0A8E5HTL8_USTVR</name>
<dbReference type="GO" id="GO:0003682">
    <property type="term" value="F:chromatin binding"/>
    <property type="evidence" value="ECO:0007669"/>
    <property type="project" value="TreeGrafter"/>
</dbReference>
<dbReference type="FunFam" id="1.10.10.10:FF:000087">
    <property type="entry name" value="Transcriptional adapter 2"/>
    <property type="match status" value="1"/>
</dbReference>
<dbReference type="InterPro" id="IPR007526">
    <property type="entry name" value="SWIRM"/>
</dbReference>
<dbReference type="InterPro" id="IPR009057">
    <property type="entry name" value="Homeodomain-like_sf"/>
</dbReference>
<dbReference type="Proteomes" id="UP000027002">
    <property type="component" value="Chromosome 4"/>
</dbReference>
<dbReference type="GO" id="GO:0006338">
    <property type="term" value="P:chromatin remodeling"/>
    <property type="evidence" value="ECO:0007669"/>
    <property type="project" value="TreeGrafter"/>
</dbReference>
<gene>
    <name evidence="3" type="ORF">UV8b_05525</name>
</gene>
<dbReference type="RefSeq" id="XP_042998955.1">
    <property type="nucleotide sequence ID" value="XM_043143022.1"/>
</dbReference>
<feature type="compositionally biased region" description="Polar residues" evidence="1">
    <location>
        <begin position="12"/>
        <end position="26"/>
    </location>
</feature>
<dbReference type="PANTHER" id="PTHR12374:SF21">
    <property type="entry name" value="SWIRM DOMAIN-CONTAINING PROTEIN FUN19-RELATED"/>
    <property type="match status" value="1"/>
</dbReference>
<keyword evidence="4" id="KW-1185">Reference proteome</keyword>
<accession>A0A8E5HTL8</accession>
<evidence type="ECO:0000259" key="2">
    <source>
        <dbReference type="PROSITE" id="PS50934"/>
    </source>
</evidence>
<feature type="domain" description="SWIRM" evidence="2">
    <location>
        <begin position="369"/>
        <end position="466"/>
    </location>
</feature>